<feature type="domain" description="HTH luxR-type" evidence="6">
    <location>
        <begin position="146"/>
        <end position="211"/>
    </location>
</feature>
<dbReference type="Gene3D" id="3.40.50.2300">
    <property type="match status" value="1"/>
</dbReference>
<evidence type="ECO:0000256" key="4">
    <source>
        <dbReference type="ARBA" id="ARBA00023163"/>
    </source>
</evidence>
<keyword evidence="4" id="KW-0804">Transcription</keyword>
<dbReference type="RefSeq" id="WP_203844008.1">
    <property type="nucleotide sequence ID" value="NZ_BAAAVW010000003.1"/>
</dbReference>
<feature type="modified residue" description="4-aspartylphosphate" evidence="5">
    <location>
        <position position="54"/>
    </location>
</feature>
<dbReference type="PANTHER" id="PTHR43214">
    <property type="entry name" value="TWO-COMPONENT RESPONSE REGULATOR"/>
    <property type="match status" value="1"/>
</dbReference>
<dbReference type="SMART" id="SM00421">
    <property type="entry name" value="HTH_LUXR"/>
    <property type="match status" value="1"/>
</dbReference>
<keyword evidence="9" id="KW-1185">Reference proteome</keyword>
<dbReference type="SMART" id="SM00448">
    <property type="entry name" value="REC"/>
    <property type="match status" value="1"/>
</dbReference>
<dbReference type="GO" id="GO:0003677">
    <property type="term" value="F:DNA binding"/>
    <property type="evidence" value="ECO:0007669"/>
    <property type="project" value="UniProtKB-KW"/>
</dbReference>
<evidence type="ECO:0000259" key="7">
    <source>
        <dbReference type="PROSITE" id="PS50110"/>
    </source>
</evidence>
<sequence length="220" mass="23655">MIRVVVVDDEAMIRAGLRMLLDHQPDIEVVGEAADGVRALDEVRRTTPDVVLLDVRMPHGDGIEAARHILALGTARVIILTTFDEDEAVRRALRLGVSGFLLKVAPPEQLVHAVRTVAAGQALLDPAVTLRVIESYAAAPTADPRAAAQLATLTDREVDVLRLVARGRSNAEIAAALFLGEATVKTYISRMLTKLDLRDRVQAAAFAYESGLIRPGTASP</sequence>
<keyword evidence="3 8" id="KW-0238">DNA-binding</keyword>
<dbReference type="CDD" id="cd06170">
    <property type="entry name" value="LuxR_C_like"/>
    <property type="match status" value="1"/>
</dbReference>
<organism evidence="8 9">
    <name type="scientific">Dactylosporangium siamense</name>
    <dbReference type="NCBI Taxonomy" id="685454"/>
    <lineage>
        <taxon>Bacteria</taxon>
        <taxon>Bacillati</taxon>
        <taxon>Actinomycetota</taxon>
        <taxon>Actinomycetes</taxon>
        <taxon>Micromonosporales</taxon>
        <taxon>Micromonosporaceae</taxon>
        <taxon>Dactylosporangium</taxon>
    </lineage>
</organism>
<evidence type="ECO:0000256" key="5">
    <source>
        <dbReference type="PROSITE-ProRule" id="PRU00169"/>
    </source>
</evidence>
<dbReference type="Proteomes" id="UP000660611">
    <property type="component" value="Unassembled WGS sequence"/>
</dbReference>
<evidence type="ECO:0000256" key="2">
    <source>
        <dbReference type="ARBA" id="ARBA00023015"/>
    </source>
</evidence>
<dbReference type="GO" id="GO:0000160">
    <property type="term" value="P:phosphorelay signal transduction system"/>
    <property type="evidence" value="ECO:0007669"/>
    <property type="project" value="InterPro"/>
</dbReference>
<protein>
    <submittedName>
        <fullName evidence="8">DNA-binding response regulator</fullName>
    </submittedName>
</protein>
<name>A0A919PCA6_9ACTN</name>
<dbReference type="InterPro" id="IPR058245">
    <property type="entry name" value="NreC/VraR/RcsB-like_REC"/>
</dbReference>
<proteinExistence type="predicted"/>
<dbReference type="InterPro" id="IPR016032">
    <property type="entry name" value="Sig_transdc_resp-reg_C-effctor"/>
</dbReference>
<evidence type="ECO:0000313" key="8">
    <source>
        <dbReference type="EMBL" id="GIG42120.1"/>
    </source>
</evidence>
<gene>
    <name evidence="8" type="ORF">Dsi01nite_001610</name>
</gene>
<dbReference type="InterPro" id="IPR001789">
    <property type="entry name" value="Sig_transdc_resp-reg_receiver"/>
</dbReference>
<dbReference type="CDD" id="cd17535">
    <property type="entry name" value="REC_NarL-like"/>
    <property type="match status" value="1"/>
</dbReference>
<accession>A0A919PCA6</accession>
<dbReference type="SUPFAM" id="SSF46894">
    <property type="entry name" value="C-terminal effector domain of the bipartite response regulators"/>
    <property type="match status" value="1"/>
</dbReference>
<dbReference type="PANTHER" id="PTHR43214:SF24">
    <property type="entry name" value="TRANSCRIPTIONAL REGULATORY PROTEIN NARL-RELATED"/>
    <property type="match status" value="1"/>
</dbReference>
<dbReference type="InterPro" id="IPR000792">
    <property type="entry name" value="Tscrpt_reg_LuxR_C"/>
</dbReference>
<keyword evidence="2" id="KW-0805">Transcription regulation</keyword>
<evidence type="ECO:0000259" key="6">
    <source>
        <dbReference type="PROSITE" id="PS50043"/>
    </source>
</evidence>
<dbReference type="PROSITE" id="PS50110">
    <property type="entry name" value="RESPONSE_REGULATORY"/>
    <property type="match status" value="1"/>
</dbReference>
<dbReference type="PROSITE" id="PS50043">
    <property type="entry name" value="HTH_LUXR_2"/>
    <property type="match status" value="1"/>
</dbReference>
<dbReference type="Pfam" id="PF00072">
    <property type="entry name" value="Response_reg"/>
    <property type="match status" value="1"/>
</dbReference>
<dbReference type="InterPro" id="IPR039420">
    <property type="entry name" value="WalR-like"/>
</dbReference>
<evidence type="ECO:0000313" key="9">
    <source>
        <dbReference type="Proteomes" id="UP000660611"/>
    </source>
</evidence>
<dbReference type="EMBL" id="BONQ01000004">
    <property type="protein sequence ID" value="GIG42120.1"/>
    <property type="molecule type" value="Genomic_DNA"/>
</dbReference>
<dbReference type="SUPFAM" id="SSF52172">
    <property type="entry name" value="CheY-like"/>
    <property type="match status" value="1"/>
</dbReference>
<dbReference type="InterPro" id="IPR011006">
    <property type="entry name" value="CheY-like_superfamily"/>
</dbReference>
<dbReference type="Pfam" id="PF00196">
    <property type="entry name" value="GerE"/>
    <property type="match status" value="1"/>
</dbReference>
<feature type="domain" description="Response regulatory" evidence="7">
    <location>
        <begin position="3"/>
        <end position="118"/>
    </location>
</feature>
<reference evidence="8" key="1">
    <citation type="submission" date="2021-01" db="EMBL/GenBank/DDBJ databases">
        <title>Whole genome shotgun sequence of Dactylosporangium siamense NBRC 106093.</title>
        <authorList>
            <person name="Komaki H."/>
            <person name="Tamura T."/>
        </authorList>
    </citation>
    <scope>NUCLEOTIDE SEQUENCE</scope>
    <source>
        <strain evidence="8">NBRC 106093</strain>
    </source>
</reference>
<dbReference type="GO" id="GO:0006355">
    <property type="term" value="P:regulation of DNA-templated transcription"/>
    <property type="evidence" value="ECO:0007669"/>
    <property type="project" value="InterPro"/>
</dbReference>
<evidence type="ECO:0000256" key="1">
    <source>
        <dbReference type="ARBA" id="ARBA00022553"/>
    </source>
</evidence>
<evidence type="ECO:0000256" key="3">
    <source>
        <dbReference type="ARBA" id="ARBA00023125"/>
    </source>
</evidence>
<dbReference type="PROSITE" id="PS00622">
    <property type="entry name" value="HTH_LUXR_1"/>
    <property type="match status" value="1"/>
</dbReference>
<comment type="caution">
    <text evidence="8">The sequence shown here is derived from an EMBL/GenBank/DDBJ whole genome shotgun (WGS) entry which is preliminary data.</text>
</comment>
<keyword evidence="1 5" id="KW-0597">Phosphoprotein</keyword>
<dbReference type="PRINTS" id="PR00038">
    <property type="entry name" value="HTHLUXR"/>
</dbReference>
<dbReference type="AlphaFoldDB" id="A0A919PCA6"/>